<keyword evidence="1" id="KW-0812">Transmembrane</keyword>
<feature type="transmembrane region" description="Helical" evidence="1">
    <location>
        <begin position="6"/>
        <end position="30"/>
    </location>
</feature>
<feature type="non-terminal residue" evidence="2">
    <location>
        <position position="38"/>
    </location>
</feature>
<feature type="non-terminal residue" evidence="2">
    <location>
        <position position="1"/>
    </location>
</feature>
<sequence length="38" mass="4068">MNLVKTGVTLVLTIKTMVSFSCLTVMAILVGRNQGNIT</sequence>
<evidence type="ECO:0000313" key="2">
    <source>
        <dbReference type="EMBL" id="SVB06112.1"/>
    </source>
</evidence>
<name>A0A382AYH7_9ZZZZ</name>
<dbReference type="EMBL" id="UINC01027224">
    <property type="protein sequence ID" value="SVB06112.1"/>
    <property type="molecule type" value="Genomic_DNA"/>
</dbReference>
<gene>
    <name evidence="2" type="ORF">METZ01_LOCUS158966</name>
</gene>
<organism evidence="2">
    <name type="scientific">marine metagenome</name>
    <dbReference type="NCBI Taxonomy" id="408172"/>
    <lineage>
        <taxon>unclassified sequences</taxon>
        <taxon>metagenomes</taxon>
        <taxon>ecological metagenomes</taxon>
    </lineage>
</organism>
<protein>
    <submittedName>
        <fullName evidence="2">Uncharacterized protein</fullName>
    </submittedName>
</protein>
<proteinExistence type="predicted"/>
<dbReference type="AlphaFoldDB" id="A0A382AYH7"/>
<keyword evidence="1" id="KW-0472">Membrane</keyword>
<reference evidence="2" key="1">
    <citation type="submission" date="2018-05" db="EMBL/GenBank/DDBJ databases">
        <authorList>
            <person name="Lanie J.A."/>
            <person name="Ng W.-L."/>
            <person name="Kazmierczak K.M."/>
            <person name="Andrzejewski T.M."/>
            <person name="Davidsen T.M."/>
            <person name="Wayne K.J."/>
            <person name="Tettelin H."/>
            <person name="Glass J.I."/>
            <person name="Rusch D."/>
            <person name="Podicherti R."/>
            <person name="Tsui H.-C.T."/>
            <person name="Winkler M.E."/>
        </authorList>
    </citation>
    <scope>NUCLEOTIDE SEQUENCE</scope>
</reference>
<evidence type="ECO:0000256" key="1">
    <source>
        <dbReference type="SAM" id="Phobius"/>
    </source>
</evidence>
<accession>A0A382AYH7</accession>
<keyword evidence="1" id="KW-1133">Transmembrane helix</keyword>